<name>A0A6M8IZW5_9ACTN</name>
<organism evidence="5 6">
    <name type="scientific">Berryella wangjianweii</name>
    <dbReference type="NCBI Taxonomy" id="2734634"/>
    <lineage>
        <taxon>Bacteria</taxon>
        <taxon>Bacillati</taxon>
        <taxon>Actinomycetota</taxon>
        <taxon>Coriobacteriia</taxon>
        <taxon>Eggerthellales</taxon>
        <taxon>Eggerthellaceae</taxon>
        <taxon>Berryella</taxon>
    </lineage>
</organism>
<dbReference type="PROSITE" id="PS51014">
    <property type="entry name" value="COBK_CBIJ"/>
    <property type="match status" value="1"/>
</dbReference>
<feature type="compositionally biased region" description="Basic and acidic residues" evidence="4">
    <location>
        <begin position="274"/>
        <end position="284"/>
    </location>
</feature>
<dbReference type="EMBL" id="CP053716">
    <property type="protein sequence ID" value="QKF06874.1"/>
    <property type="molecule type" value="Genomic_DNA"/>
</dbReference>
<dbReference type="AlphaFoldDB" id="A0A6M8IZW5"/>
<feature type="compositionally biased region" description="Low complexity" evidence="4">
    <location>
        <begin position="251"/>
        <end position="260"/>
    </location>
</feature>
<reference evidence="6" key="1">
    <citation type="submission" date="2020-05" db="EMBL/GenBank/DDBJ databases">
        <title>Novel species in genus Nocardioides.</title>
        <authorList>
            <person name="Zhang G."/>
        </authorList>
    </citation>
    <scope>NUCLEOTIDE SEQUENCE [LARGE SCALE GENOMIC DNA]</scope>
    <source>
        <strain evidence="6">zg-1050</strain>
    </source>
</reference>
<keyword evidence="6" id="KW-1185">Reference proteome</keyword>
<comment type="pathway">
    <text evidence="1">Cofactor biosynthesis; adenosylcobalamin biosynthesis.</text>
</comment>
<dbReference type="GO" id="GO:0016994">
    <property type="term" value="F:precorrin-6A reductase activity"/>
    <property type="evidence" value="ECO:0007669"/>
    <property type="project" value="UniProtKB-EC"/>
</dbReference>
<proteinExistence type="predicted"/>
<evidence type="ECO:0000256" key="4">
    <source>
        <dbReference type="SAM" id="MobiDB-lite"/>
    </source>
</evidence>
<protein>
    <submittedName>
        <fullName evidence="5">Precorrin-6A reductase</fullName>
        <ecNumber evidence="5">1.3.1.54</ecNumber>
    </submittedName>
</protein>
<accession>A0A6M8IZW5</accession>
<feature type="region of interest" description="Disordered" evidence="4">
    <location>
        <begin position="251"/>
        <end position="284"/>
    </location>
</feature>
<dbReference type="KEGG" id="bwa:HLV38_01115"/>
<dbReference type="Proteomes" id="UP000503297">
    <property type="component" value="Chromosome"/>
</dbReference>
<dbReference type="NCBIfam" id="TIGR00715">
    <property type="entry name" value="precor6x_red"/>
    <property type="match status" value="1"/>
</dbReference>
<dbReference type="EC" id="1.3.1.54" evidence="5"/>
<dbReference type="InterPro" id="IPR003723">
    <property type="entry name" value="Precorrin-6x_reduct"/>
</dbReference>
<evidence type="ECO:0000256" key="1">
    <source>
        <dbReference type="ARBA" id="ARBA00004953"/>
    </source>
</evidence>
<gene>
    <name evidence="5" type="primary">cobK</name>
    <name evidence="5" type="ORF">HLV38_01115</name>
</gene>
<evidence type="ECO:0000313" key="6">
    <source>
        <dbReference type="Proteomes" id="UP000503297"/>
    </source>
</evidence>
<dbReference type="GO" id="GO:0009236">
    <property type="term" value="P:cobalamin biosynthetic process"/>
    <property type="evidence" value="ECO:0007669"/>
    <property type="project" value="UniProtKB-UniPathway"/>
</dbReference>
<evidence type="ECO:0000313" key="5">
    <source>
        <dbReference type="EMBL" id="QKF06874.1"/>
    </source>
</evidence>
<keyword evidence="3 5" id="KW-0560">Oxidoreductase</keyword>
<evidence type="ECO:0000256" key="2">
    <source>
        <dbReference type="ARBA" id="ARBA00022573"/>
    </source>
</evidence>
<dbReference type="UniPathway" id="UPA00148"/>
<dbReference type="PANTHER" id="PTHR36925:SF1">
    <property type="entry name" value="COBALT-PRECORRIN-6A REDUCTASE"/>
    <property type="match status" value="1"/>
</dbReference>
<keyword evidence="2" id="KW-0169">Cobalamin biosynthesis</keyword>
<dbReference type="Pfam" id="PF02571">
    <property type="entry name" value="CbiJ"/>
    <property type="match status" value="1"/>
</dbReference>
<sequence length="284" mass="30074">MRVLVFAGTTEGRQLAEGALRLPDVELTVCAATAYGGSLLPDHPRVRVSATRLDLPAMRALMASEGFDVVVDCTHPYADEASRNVAAAASAEGVSCWRVVREGEPEGPWLRCAGTDDAARALNEVEGNVLLTVGAQELGRYASLVDGFGDRVWARVLPVEESIAQARAAGVPVRRIVALQGPFSQELNEALMREHDIRALVTKASGSQGGFWQKVRAAERLGATCIVVGRPVREDGMSVDEALRGLRRMADGSGAAASDAVPGRSVATSGAARETARSNEGERR</sequence>
<dbReference type="PANTHER" id="PTHR36925">
    <property type="entry name" value="COBALT-PRECORRIN-6A REDUCTASE"/>
    <property type="match status" value="1"/>
</dbReference>
<dbReference type="RefSeq" id="WP_173163530.1">
    <property type="nucleotide sequence ID" value="NZ_CP053716.1"/>
</dbReference>
<evidence type="ECO:0000256" key="3">
    <source>
        <dbReference type="ARBA" id="ARBA00023002"/>
    </source>
</evidence>